<dbReference type="OrthoDB" id="5215637at2759"/>
<name>A0A370TR26_9HELO</name>
<dbReference type="STRING" id="2656787.A0A370TR26"/>
<comment type="caution">
    <text evidence="3">The sequence shown here is derived from an EMBL/GenBank/DDBJ whole genome shotgun (WGS) entry which is preliminary data.</text>
</comment>
<protein>
    <recommendedName>
        <fullName evidence="5">Mid2 domain-containing protein</fullName>
    </recommendedName>
</protein>
<keyword evidence="2" id="KW-0812">Transmembrane</keyword>
<evidence type="ECO:0000256" key="2">
    <source>
        <dbReference type="SAM" id="Phobius"/>
    </source>
</evidence>
<organism evidence="3 4">
    <name type="scientific">Venustampulla echinocandica</name>
    <dbReference type="NCBI Taxonomy" id="2656787"/>
    <lineage>
        <taxon>Eukaryota</taxon>
        <taxon>Fungi</taxon>
        <taxon>Dikarya</taxon>
        <taxon>Ascomycota</taxon>
        <taxon>Pezizomycotina</taxon>
        <taxon>Leotiomycetes</taxon>
        <taxon>Helotiales</taxon>
        <taxon>Pleuroascaceae</taxon>
        <taxon>Venustampulla</taxon>
    </lineage>
</organism>
<feature type="region of interest" description="Disordered" evidence="1">
    <location>
        <begin position="267"/>
        <end position="290"/>
    </location>
</feature>
<dbReference type="RefSeq" id="XP_031870620.1">
    <property type="nucleotide sequence ID" value="XM_032014020.1"/>
</dbReference>
<evidence type="ECO:0000313" key="3">
    <source>
        <dbReference type="EMBL" id="RDL37964.1"/>
    </source>
</evidence>
<dbReference type="EMBL" id="NPIC01000003">
    <property type="protein sequence ID" value="RDL37964.1"/>
    <property type="molecule type" value="Genomic_DNA"/>
</dbReference>
<keyword evidence="2" id="KW-0472">Membrane</keyword>
<proteinExistence type="predicted"/>
<dbReference type="GeneID" id="43598246"/>
<evidence type="ECO:0008006" key="5">
    <source>
        <dbReference type="Google" id="ProtNLM"/>
    </source>
</evidence>
<keyword evidence="2" id="KW-1133">Transmembrane helix</keyword>
<evidence type="ECO:0000313" key="4">
    <source>
        <dbReference type="Proteomes" id="UP000254866"/>
    </source>
</evidence>
<gene>
    <name evidence="3" type="ORF">BP5553_05397</name>
</gene>
<dbReference type="AlphaFoldDB" id="A0A370TR26"/>
<evidence type="ECO:0000256" key="1">
    <source>
        <dbReference type="SAM" id="MobiDB-lite"/>
    </source>
</evidence>
<feature type="compositionally biased region" description="Low complexity" evidence="1">
    <location>
        <begin position="149"/>
        <end position="188"/>
    </location>
</feature>
<keyword evidence="4" id="KW-1185">Reference proteome</keyword>
<feature type="region of interest" description="Disordered" evidence="1">
    <location>
        <begin position="149"/>
        <end position="189"/>
    </location>
</feature>
<sequence>MVFVPRAAADVPTTCYILNGKVTTGAFRCNNATTGHSSCCGAGGVCYSNGVCQESNSGVQDYLRVGCTDKTWRDPACLDQCRNFAPDSSAGIRFCNGAITTTNQYCCDNGTTGGIGSTACCDDQAQIFQINPVATLIGQIPLTAVTSTSTSSTSASSTSSTSTSSASTSITSTSTSTTPTPAASTSSSNRSAVIIGASVGVPLGVLAVVFIAFFYWRWRRNQKATAAQQIPASAAQASNGNGMTDIKYEPVMHAKHYSQQPWNERHELASTSTSNEQRVIHEMDTGESRQ</sequence>
<reference evidence="3 4" key="1">
    <citation type="journal article" date="2018" name="IMA Fungus">
        <title>IMA Genome-F 9: Draft genome sequence of Annulohypoxylon stygium, Aspergillus mulundensis, Berkeleyomyces basicola (syn. Thielaviopsis basicola), Ceratocystis smalleyi, two Cercospora beticola strains, Coleophoma cylindrospora, Fusarium fracticaudum, Phialophora cf. hyalina, and Morchella septimelata.</title>
        <authorList>
            <person name="Wingfield B.D."/>
            <person name="Bills G.F."/>
            <person name="Dong Y."/>
            <person name="Huang W."/>
            <person name="Nel W.J."/>
            <person name="Swalarsk-Parry B.S."/>
            <person name="Vaghefi N."/>
            <person name="Wilken P.M."/>
            <person name="An Z."/>
            <person name="de Beer Z.W."/>
            <person name="De Vos L."/>
            <person name="Chen L."/>
            <person name="Duong T.A."/>
            <person name="Gao Y."/>
            <person name="Hammerbacher A."/>
            <person name="Kikkert J.R."/>
            <person name="Li Y."/>
            <person name="Li H."/>
            <person name="Li K."/>
            <person name="Li Q."/>
            <person name="Liu X."/>
            <person name="Ma X."/>
            <person name="Naidoo K."/>
            <person name="Pethybridge S.J."/>
            <person name="Sun J."/>
            <person name="Steenkamp E.T."/>
            <person name="van der Nest M.A."/>
            <person name="van Wyk S."/>
            <person name="Wingfield M.J."/>
            <person name="Xiong C."/>
            <person name="Yue Q."/>
            <person name="Zhang X."/>
        </authorList>
    </citation>
    <scope>NUCLEOTIDE SEQUENCE [LARGE SCALE GENOMIC DNA]</scope>
    <source>
        <strain evidence="3 4">BP 5553</strain>
    </source>
</reference>
<dbReference type="Proteomes" id="UP000254866">
    <property type="component" value="Unassembled WGS sequence"/>
</dbReference>
<feature type="transmembrane region" description="Helical" evidence="2">
    <location>
        <begin position="192"/>
        <end position="216"/>
    </location>
</feature>
<accession>A0A370TR26</accession>
<feature type="compositionally biased region" description="Basic and acidic residues" evidence="1">
    <location>
        <begin position="278"/>
        <end position="290"/>
    </location>
</feature>